<gene>
    <name evidence="3 4" type="primary">dtd</name>
    <name evidence="4" type="ORF">ACFQHW_05700</name>
</gene>
<comment type="catalytic activity">
    <reaction evidence="3">
        <text>a D-aminoacyl-tRNA + H2O = a tRNA + a D-alpha-amino acid + H(+)</text>
        <dbReference type="Rhea" id="RHEA:13953"/>
        <dbReference type="Rhea" id="RHEA-COMP:10123"/>
        <dbReference type="Rhea" id="RHEA-COMP:10124"/>
        <dbReference type="ChEBI" id="CHEBI:15377"/>
        <dbReference type="ChEBI" id="CHEBI:15378"/>
        <dbReference type="ChEBI" id="CHEBI:59871"/>
        <dbReference type="ChEBI" id="CHEBI:78442"/>
        <dbReference type="ChEBI" id="CHEBI:79333"/>
        <dbReference type="EC" id="3.1.1.96"/>
    </reaction>
</comment>
<dbReference type="Pfam" id="PF02580">
    <property type="entry name" value="Tyr_Deacylase"/>
    <property type="match status" value="1"/>
</dbReference>
<organism evidence="4 5">
    <name type="scientific">Lapidilactobacillus achengensis</name>
    <dbReference type="NCBI Taxonomy" id="2486000"/>
    <lineage>
        <taxon>Bacteria</taxon>
        <taxon>Bacillati</taxon>
        <taxon>Bacillota</taxon>
        <taxon>Bacilli</taxon>
        <taxon>Lactobacillales</taxon>
        <taxon>Lactobacillaceae</taxon>
        <taxon>Lapidilactobacillus</taxon>
    </lineage>
</organism>
<dbReference type="RefSeq" id="WP_125596074.1">
    <property type="nucleotide sequence ID" value="NZ_JBHSSM010000015.1"/>
</dbReference>
<comment type="function">
    <text evidence="3">An aminoacyl-tRNA editing enzyme that deacylates mischarged D-aminoacyl-tRNAs. Also deacylates mischarged glycyl-tRNA(Ala), protecting cells against glycine mischarging by AlaRS. Acts via tRNA-based rather than protein-based catalysis; rejects L-amino acids rather than detecting D-amino acids in the active site. By recycling D-aminoacyl-tRNA to D-amino acids and free tRNA molecules, this enzyme counteracts the toxicity associated with the formation of D-aminoacyl-tRNA entities in vivo and helps enforce protein L-homochirality.</text>
</comment>
<comment type="caution">
    <text evidence="4">The sequence shown here is derived from an EMBL/GenBank/DDBJ whole genome shotgun (WGS) entry which is preliminary data.</text>
</comment>
<dbReference type="InterPro" id="IPR003732">
    <property type="entry name" value="Daa-tRNA_deacyls_DTD"/>
</dbReference>
<keyword evidence="5" id="KW-1185">Reference proteome</keyword>
<protein>
    <recommendedName>
        <fullName evidence="3">D-aminoacyl-tRNA deacylase</fullName>
        <shortName evidence="3">DTD</shortName>
        <ecNumber evidence="3">3.1.1.96</ecNumber>
    </recommendedName>
    <alternativeName>
        <fullName evidence="3">Gly-tRNA(Ala) deacylase</fullName>
        <ecNumber evidence="3">3.1.1.-</ecNumber>
    </alternativeName>
</protein>
<dbReference type="PANTHER" id="PTHR10472">
    <property type="entry name" value="D-TYROSYL-TRNA TYR DEACYLASE"/>
    <property type="match status" value="1"/>
</dbReference>
<comment type="domain">
    <text evidence="3">A Gly-cisPro motif from one monomer fits into the active site of the other monomer to allow specific chiral rejection of L-amino acids.</text>
</comment>
<sequence>MRVTLQRVKSANVSVAGAVIGQIQRGLVLFVGIAPTDTAAEFTKMANKIAKLRIFEDDQEKMNLNVQQVGGQILSISQFTLYADTRKGNRPSFTAAAKPDQAEAGYLAFNFILASLLAQPVRTGKFGADMTVMAVNDGPVTINLEVSHD</sequence>
<dbReference type="EC" id="3.1.1.-" evidence="3"/>
<proteinExistence type="inferred from homology"/>
<evidence type="ECO:0000256" key="3">
    <source>
        <dbReference type="HAMAP-Rule" id="MF_00518"/>
    </source>
</evidence>
<name>A0ABW1UM81_9LACO</name>
<comment type="similarity">
    <text evidence="1 3">Belongs to the DTD family.</text>
</comment>
<dbReference type="InterPro" id="IPR023509">
    <property type="entry name" value="DTD-like_sf"/>
</dbReference>
<dbReference type="PANTHER" id="PTHR10472:SF5">
    <property type="entry name" value="D-AMINOACYL-TRNA DEACYLASE 1"/>
    <property type="match status" value="1"/>
</dbReference>
<dbReference type="Gene3D" id="3.50.80.10">
    <property type="entry name" value="D-tyrosyl-tRNA(Tyr) deacylase"/>
    <property type="match status" value="1"/>
</dbReference>
<dbReference type="GO" id="GO:0051499">
    <property type="term" value="F:D-aminoacyl-tRNA deacylase activity"/>
    <property type="evidence" value="ECO:0007669"/>
    <property type="project" value="UniProtKB-EC"/>
</dbReference>
<accession>A0ABW1UM81</accession>
<keyword evidence="3" id="KW-0963">Cytoplasm</keyword>
<feature type="short sequence motif" description="Gly-cisPro motif, important for rejection of L-amino acids" evidence="3">
    <location>
        <begin position="138"/>
        <end position="139"/>
    </location>
</feature>
<dbReference type="NCBIfam" id="TIGR00256">
    <property type="entry name" value="D-aminoacyl-tRNA deacylase"/>
    <property type="match status" value="1"/>
</dbReference>
<keyword evidence="2 3" id="KW-0820">tRNA-binding</keyword>
<comment type="subunit">
    <text evidence="3">Homodimer.</text>
</comment>
<evidence type="ECO:0000313" key="4">
    <source>
        <dbReference type="EMBL" id="MFC6315065.1"/>
    </source>
</evidence>
<comment type="subcellular location">
    <subcellularLocation>
        <location evidence="3">Cytoplasm</location>
    </subcellularLocation>
</comment>
<evidence type="ECO:0000256" key="1">
    <source>
        <dbReference type="ARBA" id="ARBA00009673"/>
    </source>
</evidence>
<dbReference type="EC" id="3.1.1.96" evidence="3"/>
<keyword evidence="3 4" id="KW-0378">Hydrolase</keyword>
<dbReference type="Proteomes" id="UP001596310">
    <property type="component" value="Unassembled WGS sequence"/>
</dbReference>
<keyword evidence="3" id="KW-0694">RNA-binding</keyword>
<dbReference type="HAMAP" id="MF_00518">
    <property type="entry name" value="Deacylase_Dtd"/>
    <property type="match status" value="1"/>
</dbReference>
<comment type="catalytic activity">
    <reaction evidence="3">
        <text>glycyl-tRNA(Ala) + H2O = tRNA(Ala) + glycine + H(+)</text>
        <dbReference type="Rhea" id="RHEA:53744"/>
        <dbReference type="Rhea" id="RHEA-COMP:9657"/>
        <dbReference type="Rhea" id="RHEA-COMP:13640"/>
        <dbReference type="ChEBI" id="CHEBI:15377"/>
        <dbReference type="ChEBI" id="CHEBI:15378"/>
        <dbReference type="ChEBI" id="CHEBI:57305"/>
        <dbReference type="ChEBI" id="CHEBI:78442"/>
        <dbReference type="ChEBI" id="CHEBI:78522"/>
    </reaction>
</comment>
<evidence type="ECO:0000313" key="5">
    <source>
        <dbReference type="Proteomes" id="UP001596310"/>
    </source>
</evidence>
<evidence type="ECO:0000256" key="2">
    <source>
        <dbReference type="ARBA" id="ARBA00022555"/>
    </source>
</evidence>
<dbReference type="SUPFAM" id="SSF69500">
    <property type="entry name" value="DTD-like"/>
    <property type="match status" value="1"/>
</dbReference>
<reference evidence="5" key="1">
    <citation type="journal article" date="2019" name="Int. J. Syst. Evol. Microbiol.">
        <title>The Global Catalogue of Microorganisms (GCM) 10K type strain sequencing project: providing services to taxonomists for standard genome sequencing and annotation.</title>
        <authorList>
            <consortium name="The Broad Institute Genomics Platform"/>
            <consortium name="The Broad Institute Genome Sequencing Center for Infectious Disease"/>
            <person name="Wu L."/>
            <person name="Ma J."/>
        </authorList>
    </citation>
    <scope>NUCLEOTIDE SEQUENCE [LARGE SCALE GENOMIC DNA]</scope>
    <source>
        <strain evidence="5">CCM 8897</strain>
    </source>
</reference>
<dbReference type="EMBL" id="JBHSSM010000015">
    <property type="protein sequence ID" value="MFC6315065.1"/>
    <property type="molecule type" value="Genomic_DNA"/>
</dbReference>